<feature type="domain" description="Malonyl-CoA:ACP transacylase (MAT)" evidence="6">
    <location>
        <begin position="6"/>
        <end position="286"/>
    </location>
</feature>
<proteinExistence type="inferred from homology"/>
<name>A0A833L0V7_UNCSA</name>
<dbReference type="InterPro" id="IPR016035">
    <property type="entry name" value="Acyl_Trfase/lysoPLipase"/>
</dbReference>
<dbReference type="InterPro" id="IPR024925">
    <property type="entry name" value="Malonyl_CoA-ACP_transAc"/>
</dbReference>
<keyword evidence="1 4" id="KW-0808">Transferase</keyword>
<dbReference type="InterPro" id="IPR050858">
    <property type="entry name" value="Mal-CoA-ACP_Trans/PKS_FabD"/>
</dbReference>
<dbReference type="GO" id="GO:0005829">
    <property type="term" value="C:cytosol"/>
    <property type="evidence" value="ECO:0007669"/>
    <property type="project" value="TreeGrafter"/>
</dbReference>
<evidence type="ECO:0000256" key="4">
    <source>
        <dbReference type="PIRNR" id="PIRNR000446"/>
    </source>
</evidence>
<dbReference type="InterPro" id="IPR004410">
    <property type="entry name" value="Malonyl_CoA-ACP_transAc_FabD"/>
</dbReference>
<dbReference type="InterPro" id="IPR001227">
    <property type="entry name" value="Ac_transferase_dom_sf"/>
</dbReference>
<feature type="active site" evidence="5">
    <location>
        <position position="84"/>
    </location>
</feature>
<dbReference type="AlphaFoldDB" id="A0A833L0V7"/>
<dbReference type="Pfam" id="PF00698">
    <property type="entry name" value="Acyl_transf_1"/>
    <property type="match status" value="1"/>
</dbReference>
<gene>
    <name evidence="7" type="ORF">FD145_978</name>
</gene>
<dbReference type="PANTHER" id="PTHR42681">
    <property type="entry name" value="MALONYL-COA-ACYL CARRIER PROTEIN TRANSACYLASE, MITOCHONDRIAL"/>
    <property type="match status" value="1"/>
</dbReference>
<dbReference type="GO" id="GO:0004314">
    <property type="term" value="F:[acyl-carrier-protein] S-malonyltransferase activity"/>
    <property type="evidence" value="ECO:0007669"/>
    <property type="project" value="UniProtKB-EC"/>
</dbReference>
<dbReference type="GO" id="GO:0006633">
    <property type="term" value="P:fatty acid biosynthetic process"/>
    <property type="evidence" value="ECO:0007669"/>
    <property type="project" value="TreeGrafter"/>
</dbReference>
<evidence type="ECO:0000313" key="8">
    <source>
        <dbReference type="Proteomes" id="UP000488506"/>
    </source>
</evidence>
<dbReference type="Proteomes" id="UP000488506">
    <property type="component" value="Unassembled WGS sequence"/>
</dbReference>
<keyword evidence="2 4" id="KW-0012">Acyltransferase</keyword>
<feature type="active site" evidence="5">
    <location>
        <position position="190"/>
    </location>
</feature>
<evidence type="ECO:0000256" key="1">
    <source>
        <dbReference type="ARBA" id="ARBA00022679"/>
    </source>
</evidence>
<evidence type="ECO:0000256" key="5">
    <source>
        <dbReference type="PIRSR" id="PIRSR000446-1"/>
    </source>
</evidence>
<dbReference type="SUPFAM" id="SSF52151">
    <property type="entry name" value="FabD/lysophospholipase-like"/>
    <property type="match status" value="1"/>
</dbReference>
<protein>
    <recommendedName>
        <fullName evidence="4">Malonyl CoA-acyl carrier protein transacylase</fullName>
        <ecNumber evidence="4">2.3.1.39</ecNumber>
    </recommendedName>
</protein>
<dbReference type="EC" id="2.3.1.39" evidence="4"/>
<dbReference type="InterPro" id="IPR016036">
    <property type="entry name" value="Malonyl_transacylase_ACP-bd"/>
</dbReference>
<dbReference type="SUPFAM" id="SSF55048">
    <property type="entry name" value="Probable ACP-binding domain of malonyl-CoA ACP transacylase"/>
    <property type="match status" value="1"/>
</dbReference>
<dbReference type="InterPro" id="IPR014043">
    <property type="entry name" value="Acyl_transferase_dom"/>
</dbReference>
<dbReference type="FunFam" id="3.30.70.250:FF:000001">
    <property type="entry name" value="Malonyl CoA-acyl carrier protein transacylase"/>
    <property type="match status" value="1"/>
</dbReference>
<evidence type="ECO:0000256" key="2">
    <source>
        <dbReference type="ARBA" id="ARBA00023315"/>
    </source>
</evidence>
<evidence type="ECO:0000313" key="7">
    <source>
        <dbReference type="EMBL" id="KAF0133956.1"/>
    </source>
</evidence>
<dbReference type="SMART" id="SM00827">
    <property type="entry name" value="PKS_AT"/>
    <property type="match status" value="1"/>
</dbReference>
<evidence type="ECO:0000259" key="6">
    <source>
        <dbReference type="SMART" id="SM00827"/>
    </source>
</evidence>
<dbReference type="NCBIfam" id="TIGR00128">
    <property type="entry name" value="fabD"/>
    <property type="match status" value="1"/>
</dbReference>
<comment type="similarity">
    <text evidence="4">Belongs to the fabD family.</text>
</comment>
<comment type="catalytic activity">
    <reaction evidence="3 4">
        <text>holo-[ACP] + malonyl-CoA = malonyl-[ACP] + CoA</text>
        <dbReference type="Rhea" id="RHEA:41792"/>
        <dbReference type="Rhea" id="RHEA-COMP:9623"/>
        <dbReference type="Rhea" id="RHEA-COMP:9685"/>
        <dbReference type="ChEBI" id="CHEBI:57287"/>
        <dbReference type="ChEBI" id="CHEBI:57384"/>
        <dbReference type="ChEBI" id="CHEBI:64479"/>
        <dbReference type="ChEBI" id="CHEBI:78449"/>
        <dbReference type="EC" id="2.3.1.39"/>
    </reaction>
</comment>
<dbReference type="PANTHER" id="PTHR42681:SF1">
    <property type="entry name" value="MALONYL-COA-ACYL CARRIER PROTEIN TRANSACYLASE, MITOCHONDRIAL"/>
    <property type="match status" value="1"/>
</dbReference>
<organism evidence="7 8">
    <name type="scientific">Candidatus Saganbacteria bacterium</name>
    <dbReference type="NCBI Taxonomy" id="2575572"/>
    <lineage>
        <taxon>Bacteria</taxon>
        <taxon>Bacillati</taxon>
        <taxon>Saganbacteria</taxon>
    </lineage>
</organism>
<dbReference type="Gene3D" id="3.30.70.250">
    <property type="entry name" value="Malonyl-CoA ACP transacylase, ACP-binding"/>
    <property type="match status" value="1"/>
</dbReference>
<comment type="caution">
    <text evidence="7">The sequence shown here is derived from an EMBL/GenBank/DDBJ whole genome shotgun (WGS) entry which is preliminary data.</text>
</comment>
<dbReference type="EMBL" id="WPAF01000015">
    <property type="protein sequence ID" value="KAF0133956.1"/>
    <property type="molecule type" value="Genomic_DNA"/>
</dbReference>
<accession>A0A833L0V7</accession>
<dbReference type="Gene3D" id="3.40.366.10">
    <property type="entry name" value="Malonyl-Coenzyme A Acyl Carrier Protein, domain 2"/>
    <property type="match status" value="1"/>
</dbReference>
<sequence>MNIAFVFPGQGSQFVGMGKGFAENLLEQANEILGFDLQKLCFEGPEDELKKTEIAQPAILAVSVAAYNLLVNKGIKADVVAGHSLGQYSALVAAGAIDFKDAVKVVHLRGKFMQEAVPLGEGAMSAVLGGQRDEIIKICKAIGGVQPANFNSPDQVVISGKRLSVEEVGKKIKEAGAKKIIPLQVSAPFHSELMKPAELKLKEELKKIKIKKTEIPVIDNTTAGYLNSPEEIFDKLVEQVTGSVLWEDSIRKMIGDGVKLFIEVGPGKVLSGLIKKIDPSVEVKTYAEA</sequence>
<evidence type="ECO:0000256" key="3">
    <source>
        <dbReference type="ARBA" id="ARBA00048462"/>
    </source>
</evidence>
<reference evidence="7 8" key="1">
    <citation type="submission" date="2019-12" db="EMBL/GenBank/DDBJ databases">
        <authorList>
            <person name="Wolfe R."/>
            <person name="Danczak R."/>
            <person name="Wilkins M."/>
        </authorList>
    </citation>
    <scope>NUCLEOTIDE SEQUENCE [LARGE SCALE GENOMIC DNA]</scope>
    <source>
        <strain evidence="7">X2_MaxBin.013</strain>
    </source>
</reference>
<dbReference type="PIRSF" id="PIRSF000446">
    <property type="entry name" value="Mct"/>
    <property type="match status" value="1"/>
</dbReference>